<evidence type="ECO:0000256" key="2">
    <source>
        <dbReference type="SAM" id="Phobius"/>
    </source>
</evidence>
<dbReference type="PANTHER" id="PTHR13847">
    <property type="entry name" value="SARCOSINE DEHYDROGENASE-RELATED"/>
    <property type="match status" value="1"/>
</dbReference>
<dbReference type="Pfam" id="PF00583">
    <property type="entry name" value="Acetyltransf_1"/>
    <property type="match status" value="1"/>
</dbReference>
<keyword evidence="2" id="KW-1133">Transmembrane helix</keyword>
<evidence type="ECO:0000256" key="1">
    <source>
        <dbReference type="ARBA" id="ARBA00023002"/>
    </source>
</evidence>
<reference evidence="4" key="2">
    <citation type="journal article" date="2024" name="Int. J. Antimicrob. Agents">
        <title>Identification of a novel Providencia species showing multi-drug-resistant in three patients with hospital-acquired infection.</title>
        <authorList>
            <person name="Yang W."/>
            <person name="Chen J."/>
            <person name="Yang F."/>
            <person name="Ji P."/>
            <person name="Shen S."/>
            <person name="Yin D."/>
            <person name="Hu F."/>
        </authorList>
    </citation>
    <scope>NUCLEOTIDE SEQUENCE</scope>
    <source>
        <strain evidence="4">CRE-138-0111</strain>
    </source>
</reference>
<dbReference type="PROSITE" id="PS51186">
    <property type="entry name" value="GNAT"/>
    <property type="match status" value="1"/>
</dbReference>
<dbReference type="EMBL" id="JAUQTG010000001">
    <property type="protein sequence ID" value="MDO7855278.1"/>
    <property type="molecule type" value="Genomic_DNA"/>
</dbReference>
<evidence type="ECO:0000313" key="4">
    <source>
        <dbReference type="EMBL" id="MDO7855278.1"/>
    </source>
</evidence>
<name>A0ABT9AL41_9GAMM</name>
<dbReference type="PANTHER" id="PTHR13847:SF289">
    <property type="entry name" value="GLYCINE OXIDASE"/>
    <property type="match status" value="1"/>
</dbReference>
<dbReference type="Gene3D" id="3.40.630.30">
    <property type="match status" value="1"/>
</dbReference>
<keyword evidence="2" id="KW-0812">Transmembrane</keyword>
<dbReference type="InterPro" id="IPR000182">
    <property type="entry name" value="GNAT_dom"/>
</dbReference>
<dbReference type="CDD" id="cd04301">
    <property type="entry name" value="NAT_SF"/>
    <property type="match status" value="1"/>
</dbReference>
<sequence length="625" mass="69687">MHSEHKKTIVIVGAGIVGVTLAWYLSKESDSKIILLDKGHVAQGVTQHSFAWLNVSYGRPDGYSQLRQQALASWHQLEKLTHGEIKINWSGAISWHKTDKETQEFINSHQSQGFNIQALNRIELQAMEPNLKISPAITAFCPDEGSIDPVNTTQTLLKLAIKQGVTYLPEHEVLSLNVSDKRILGVKTSEGNFIADQTVVTAGVGATGIINSLGITLPVSASPSIIVHFTKQDTVKMVQHIISTPAMELRPETSGKIVCAEDYIDEQPIHSAVNIAQNALTTIKNSFIGSNTLTLDNTFIGMRPMPKDQMPIVGNVADFEGLYIISMHAAITLAPLICQLAQSEILHGVKHAALGPYRLTRFASGNWQMNIPLYYLRHYQSIEKTFWTSICEHSIQIAQHTICYLTPLNSPAFNFIYLQPDSTSHAFMQAHNLFISQRKNHTLVIPEEMLPQIVQQAESLNYKRDSVTTAMALTLAKQNEVTLPNNQVDIVLANHDLSLWAAPLVAAFYLSEEHDEVIKEYVRYHEDALQQGAPQFHLVLLVNGEPATSMTVTIEGTLARFDDIGTEPKHQGHGYASQLIDYALAFCRQQGVEHCFLDASEAGFDLYKKFGFEPLFRYINYVWCK</sequence>
<dbReference type="InterPro" id="IPR016181">
    <property type="entry name" value="Acyl_CoA_acyltransferase"/>
</dbReference>
<dbReference type="InterPro" id="IPR006076">
    <property type="entry name" value="FAD-dep_OxRdtase"/>
</dbReference>
<feature type="transmembrane region" description="Helical" evidence="2">
    <location>
        <begin position="7"/>
        <end position="25"/>
    </location>
</feature>
<proteinExistence type="predicted"/>
<accession>A0ABT9AL41</accession>
<dbReference type="SUPFAM" id="SSF55729">
    <property type="entry name" value="Acyl-CoA N-acyltransferases (Nat)"/>
    <property type="match status" value="1"/>
</dbReference>
<dbReference type="Proteomes" id="UP001176478">
    <property type="component" value="Unassembled WGS sequence"/>
</dbReference>
<dbReference type="Pfam" id="PF01266">
    <property type="entry name" value="DAO"/>
    <property type="match status" value="1"/>
</dbReference>
<protein>
    <submittedName>
        <fullName evidence="4">FAD-dependent oxidoreductase</fullName>
    </submittedName>
</protein>
<evidence type="ECO:0000259" key="3">
    <source>
        <dbReference type="PROSITE" id="PS51186"/>
    </source>
</evidence>
<dbReference type="Gene3D" id="3.30.9.10">
    <property type="entry name" value="D-Amino Acid Oxidase, subunit A, domain 2"/>
    <property type="match status" value="1"/>
</dbReference>
<gene>
    <name evidence="4" type="ORF">Q5E86_02585</name>
</gene>
<keyword evidence="5" id="KW-1185">Reference proteome</keyword>
<reference evidence="4" key="1">
    <citation type="submission" date="2023-07" db="EMBL/GenBank/DDBJ databases">
        <authorList>
            <person name="Yang W."/>
            <person name="Chen J."/>
            <person name="Ji P."/>
            <person name="Hu F."/>
        </authorList>
    </citation>
    <scope>NUCLEOTIDE SEQUENCE</scope>
    <source>
        <strain evidence="4">CRE-138-0111</strain>
    </source>
</reference>
<dbReference type="SUPFAM" id="SSF51905">
    <property type="entry name" value="FAD/NAD(P)-binding domain"/>
    <property type="match status" value="1"/>
</dbReference>
<dbReference type="InterPro" id="IPR036188">
    <property type="entry name" value="FAD/NAD-bd_sf"/>
</dbReference>
<comment type="caution">
    <text evidence="4">The sequence shown here is derived from an EMBL/GenBank/DDBJ whole genome shotgun (WGS) entry which is preliminary data.</text>
</comment>
<keyword evidence="1" id="KW-0560">Oxidoreductase</keyword>
<organism evidence="4 5">
    <name type="scientific">Providencia huashanensis</name>
    <dbReference type="NCBI Taxonomy" id="3037798"/>
    <lineage>
        <taxon>Bacteria</taxon>
        <taxon>Pseudomonadati</taxon>
        <taxon>Pseudomonadota</taxon>
        <taxon>Gammaproteobacteria</taxon>
        <taxon>Enterobacterales</taxon>
        <taxon>Morganellaceae</taxon>
        <taxon>Providencia</taxon>
    </lineage>
</organism>
<keyword evidence="2" id="KW-0472">Membrane</keyword>
<feature type="domain" description="N-acetyltransferase" evidence="3">
    <location>
        <begin position="488"/>
        <end position="625"/>
    </location>
</feature>
<evidence type="ECO:0000313" key="5">
    <source>
        <dbReference type="Proteomes" id="UP001176478"/>
    </source>
</evidence>
<dbReference type="Gene3D" id="3.50.50.60">
    <property type="entry name" value="FAD/NAD(P)-binding domain"/>
    <property type="match status" value="1"/>
</dbReference>